<dbReference type="SUPFAM" id="SSF63380">
    <property type="entry name" value="Riboflavin synthase domain-like"/>
    <property type="match status" value="1"/>
</dbReference>
<dbReference type="InterPro" id="IPR017938">
    <property type="entry name" value="Riboflavin_synthase-like_b-brl"/>
</dbReference>
<dbReference type="InterPro" id="IPR017927">
    <property type="entry name" value="FAD-bd_FR_type"/>
</dbReference>
<organism evidence="2 3">
    <name type="scientific">Bradyrhizobium elkanii</name>
    <dbReference type="NCBI Taxonomy" id="29448"/>
    <lineage>
        <taxon>Bacteria</taxon>
        <taxon>Pseudomonadati</taxon>
        <taxon>Pseudomonadota</taxon>
        <taxon>Alphaproteobacteria</taxon>
        <taxon>Hyphomicrobiales</taxon>
        <taxon>Nitrobacteraceae</taxon>
        <taxon>Bradyrhizobium</taxon>
    </lineage>
</organism>
<sequence length="133" mass="15028">MRFIESWTPATLVATRDLTPSIREFLIKPENFDGAAYPVGSHINIAVTIDGRPDTRSYSLVGEPERTGYRIAVRRAEDSRGGSQYMWSLAPGARLTITLPASLLPIDWARRHYCLKRDGFRLNRFGIPKSVCF</sequence>
<dbReference type="PANTHER" id="PTHR47354">
    <property type="entry name" value="NADH OXIDOREDUCTASE HCR"/>
    <property type="match status" value="1"/>
</dbReference>
<dbReference type="EMBL" id="JBGBZA010000002">
    <property type="protein sequence ID" value="MEY9314436.1"/>
    <property type="molecule type" value="Genomic_DNA"/>
</dbReference>
<evidence type="ECO:0000259" key="1">
    <source>
        <dbReference type="PROSITE" id="PS51384"/>
    </source>
</evidence>
<dbReference type="PANTHER" id="PTHR47354:SF2">
    <property type="entry name" value="BLR2392 PROTEIN"/>
    <property type="match status" value="1"/>
</dbReference>
<reference evidence="2 3" key="1">
    <citation type="submission" date="2024-07" db="EMBL/GenBank/DDBJ databases">
        <title>Genomic Encyclopedia of Type Strains, Phase V (KMG-V): Genome sequencing to study the core and pangenomes of soil and plant-associated prokaryotes.</title>
        <authorList>
            <person name="Whitman W."/>
        </authorList>
    </citation>
    <scope>NUCLEOTIDE SEQUENCE [LARGE SCALE GENOMIC DNA]</scope>
    <source>
        <strain evidence="2 3">USDA 415</strain>
    </source>
</reference>
<dbReference type="InterPro" id="IPR008333">
    <property type="entry name" value="Cbr1-like_FAD-bd_dom"/>
</dbReference>
<keyword evidence="3" id="KW-1185">Reference proteome</keyword>
<dbReference type="InterPro" id="IPR050415">
    <property type="entry name" value="MRET"/>
</dbReference>
<dbReference type="Gene3D" id="2.40.30.10">
    <property type="entry name" value="Translation factors"/>
    <property type="match status" value="1"/>
</dbReference>
<name>A0ABV4ETT3_BRAEL</name>
<dbReference type="Proteomes" id="UP001565471">
    <property type="component" value="Unassembled WGS sequence"/>
</dbReference>
<feature type="domain" description="FAD-binding FR-type" evidence="1">
    <location>
        <begin position="5"/>
        <end position="107"/>
    </location>
</feature>
<dbReference type="PROSITE" id="PS51384">
    <property type="entry name" value="FAD_FR"/>
    <property type="match status" value="1"/>
</dbReference>
<dbReference type="Pfam" id="PF00970">
    <property type="entry name" value="FAD_binding_6"/>
    <property type="match status" value="1"/>
</dbReference>
<comment type="caution">
    <text evidence="2">The sequence shown here is derived from an EMBL/GenBank/DDBJ whole genome shotgun (WGS) entry which is preliminary data.</text>
</comment>
<accession>A0ABV4ETT3</accession>
<protein>
    <submittedName>
        <fullName evidence="2">Ferredoxin-NADP reductase</fullName>
    </submittedName>
</protein>
<evidence type="ECO:0000313" key="3">
    <source>
        <dbReference type="Proteomes" id="UP001565471"/>
    </source>
</evidence>
<evidence type="ECO:0000313" key="2">
    <source>
        <dbReference type="EMBL" id="MEY9314436.1"/>
    </source>
</evidence>
<proteinExistence type="predicted"/>
<gene>
    <name evidence="2" type="ORF">ABIF29_001235</name>
</gene>